<feature type="domain" description="AUX/IAA" evidence="2">
    <location>
        <begin position="31"/>
        <end position="145"/>
    </location>
</feature>
<gene>
    <name evidence="3" type="ORF">TRIUR3_24925</name>
</gene>
<protein>
    <recommendedName>
        <fullName evidence="1">Auxin-responsive protein</fullName>
    </recommendedName>
</protein>
<comment type="similarity">
    <text evidence="1">Belongs to the Aux/IAA family.</text>
</comment>
<name>M8A1Z4_TRIUA</name>
<comment type="function">
    <text evidence="1">Aux/IAA proteins are short-lived transcriptional factors that function as repressors of early auxin response genes at low auxin concentrations.</text>
</comment>
<organism evidence="3">
    <name type="scientific">Triticum urartu</name>
    <name type="common">Red wild einkorn</name>
    <name type="synonym">Crithodium urartu</name>
    <dbReference type="NCBI Taxonomy" id="4572"/>
    <lineage>
        <taxon>Eukaryota</taxon>
        <taxon>Viridiplantae</taxon>
        <taxon>Streptophyta</taxon>
        <taxon>Embryophyta</taxon>
        <taxon>Tracheophyta</taxon>
        <taxon>Spermatophyta</taxon>
        <taxon>Magnoliopsida</taxon>
        <taxon>Liliopsida</taxon>
        <taxon>Poales</taxon>
        <taxon>Poaceae</taxon>
        <taxon>BOP clade</taxon>
        <taxon>Pooideae</taxon>
        <taxon>Triticodae</taxon>
        <taxon>Triticeae</taxon>
        <taxon>Triticinae</taxon>
        <taxon>Triticum</taxon>
    </lineage>
</organism>
<keyword evidence="1" id="KW-0805">Transcription regulation</keyword>
<comment type="subunit">
    <text evidence="1">Homodimers and heterodimers.</text>
</comment>
<dbReference type="Pfam" id="PF02309">
    <property type="entry name" value="AUX_IAA"/>
    <property type="match status" value="1"/>
</dbReference>
<keyword evidence="1" id="KW-0678">Repressor</keyword>
<dbReference type="GO" id="GO:0009734">
    <property type="term" value="P:auxin-activated signaling pathway"/>
    <property type="evidence" value="ECO:0007669"/>
    <property type="project" value="UniProtKB-UniRule"/>
</dbReference>
<dbReference type="STRING" id="4572.M8A1Z4"/>
<dbReference type="GO" id="GO:0005634">
    <property type="term" value="C:nucleus"/>
    <property type="evidence" value="ECO:0007669"/>
    <property type="project" value="UniProtKB-SubCell"/>
</dbReference>
<keyword evidence="1" id="KW-0539">Nucleus</keyword>
<evidence type="ECO:0000259" key="2">
    <source>
        <dbReference type="Pfam" id="PF02309"/>
    </source>
</evidence>
<proteinExistence type="inferred from homology"/>
<evidence type="ECO:0000256" key="1">
    <source>
        <dbReference type="RuleBase" id="RU004549"/>
    </source>
</evidence>
<dbReference type="EMBL" id="KD037768">
    <property type="protein sequence ID" value="EMS65971.1"/>
    <property type="molecule type" value="Genomic_DNA"/>
</dbReference>
<evidence type="ECO:0000313" key="3">
    <source>
        <dbReference type="EMBL" id="EMS65971.1"/>
    </source>
</evidence>
<dbReference type="AlphaFoldDB" id="M8A1Z4"/>
<reference evidence="3" key="1">
    <citation type="journal article" date="2013" name="Nature">
        <title>Draft genome of the wheat A-genome progenitor Triticum urartu.</title>
        <authorList>
            <person name="Ling H.Q."/>
            <person name="Zhao S."/>
            <person name="Liu D."/>
            <person name="Wang J."/>
            <person name="Sun H."/>
            <person name="Zhang C."/>
            <person name="Fan H."/>
            <person name="Li D."/>
            <person name="Dong L."/>
            <person name="Tao Y."/>
            <person name="Gao C."/>
            <person name="Wu H."/>
            <person name="Li Y."/>
            <person name="Cui Y."/>
            <person name="Guo X."/>
            <person name="Zheng S."/>
            <person name="Wang B."/>
            <person name="Yu K."/>
            <person name="Liang Q."/>
            <person name="Yang W."/>
            <person name="Lou X."/>
            <person name="Chen J."/>
            <person name="Feng M."/>
            <person name="Jian J."/>
            <person name="Zhang X."/>
            <person name="Luo G."/>
            <person name="Jiang Y."/>
            <person name="Liu J."/>
            <person name="Wang Z."/>
            <person name="Sha Y."/>
            <person name="Zhang B."/>
            <person name="Wu H."/>
            <person name="Tang D."/>
            <person name="Shen Q."/>
            <person name="Xue P."/>
            <person name="Zou S."/>
            <person name="Wang X."/>
            <person name="Liu X."/>
            <person name="Wang F."/>
            <person name="Yang Y."/>
            <person name="An X."/>
            <person name="Dong Z."/>
            <person name="Zhang K."/>
            <person name="Zhang X."/>
            <person name="Luo M.C."/>
            <person name="Dvorak J."/>
            <person name="Tong Y."/>
            <person name="Wang J."/>
            <person name="Yang H."/>
            <person name="Li Z."/>
            <person name="Wang D."/>
            <person name="Zhang A."/>
            <person name="Wang J."/>
        </authorList>
    </citation>
    <scope>NUCLEOTIDE SEQUENCE</scope>
</reference>
<keyword evidence="1" id="KW-0804">Transcription</keyword>
<comment type="subcellular location">
    <subcellularLocation>
        <location evidence="1">Nucleus</location>
    </subcellularLocation>
</comment>
<keyword evidence="1" id="KW-0927">Auxin signaling pathway</keyword>
<accession>M8A1Z4</accession>
<sequence length="172" mass="19257">MTQFLIHWLVSVVVFYLLCSCVSSVCDALYRDQVVGWPPRGSYRKNTLAANATKTKVENKDDCVHYDQICLADLSTLSSSHLKKAAFFSFRFMSAYKANSTTPSNHENKYSCKTSTRDRLTNGSRINALRDQEYVLTYEDKDADWSSLAIFLGSETAGNCSSYPRTQSAGGK</sequence>
<dbReference type="InterPro" id="IPR033389">
    <property type="entry name" value="AUX/IAA_dom"/>
</dbReference>